<feature type="compositionally biased region" description="Pro residues" evidence="1">
    <location>
        <begin position="66"/>
        <end position="82"/>
    </location>
</feature>
<reference evidence="2 3" key="1">
    <citation type="journal article" date="2015" name="Genome Announc.">
        <title>Draft Genome Sequence of Cyanobacterium Hassallia byssoidea Strain VB512170, Isolated from Monuments in India.</title>
        <authorList>
            <person name="Singh D."/>
            <person name="Chandrababunaidu M.M."/>
            <person name="Panda A."/>
            <person name="Sen D."/>
            <person name="Bhattacharyya S."/>
            <person name="Adhikary S.P."/>
            <person name="Tripathy S."/>
        </authorList>
    </citation>
    <scope>NUCLEOTIDE SEQUENCE [LARGE SCALE GENOMIC DNA]</scope>
    <source>
        <strain evidence="2 3">VB512170</strain>
    </source>
</reference>
<feature type="non-terminal residue" evidence="2">
    <location>
        <position position="1"/>
    </location>
</feature>
<protein>
    <submittedName>
        <fullName evidence="2">Uncharacterized protein</fullName>
    </submittedName>
</protein>
<feature type="region of interest" description="Disordered" evidence="1">
    <location>
        <begin position="51"/>
        <end position="98"/>
    </location>
</feature>
<name>A0A846HHW5_9CYAN</name>
<dbReference type="Proteomes" id="UP000031549">
    <property type="component" value="Unassembled WGS sequence"/>
</dbReference>
<organism evidence="2 3">
    <name type="scientific">Hassallia byssoidea VB512170</name>
    <dbReference type="NCBI Taxonomy" id="1304833"/>
    <lineage>
        <taxon>Bacteria</taxon>
        <taxon>Bacillati</taxon>
        <taxon>Cyanobacteriota</taxon>
        <taxon>Cyanophyceae</taxon>
        <taxon>Nostocales</taxon>
        <taxon>Tolypothrichaceae</taxon>
        <taxon>Hassallia</taxon>
    </lineage>
</organism>
<gene>
    <name evidence="2" type="ORF">PI95_031655</name>
</gene>
<sequence length="98" mass="10212">AVLGFPQVEHLAWQGSQCGLGVSPSGASGVAGGRGASAVLGFPQVEHLAWQGAGSRRTNRNFSLIPPLPTPHSPLPHSPLPTPHSSHRRPYPLPESKA</sequence>
<accession>A0A846HHW5</accession>
<evidence type="ECO:0000313" key="2">
    <source>
        <dbReference type="EMBL" id="NEU76932.1"/>
    </source>
</evidence>
<proteinExistence type="predicted"/>
<keyword evidence="3" id="KW-1185">Reference proteome</keyword>
<comment type="caution">
    <text evidence="2">The sequence shown here is derived from an EMBL/GenBank/DDBJ whole genome shotgun (WGS) entry which is preliminary data.</text>
</comment>
<dbReference type="EMBL" id="JTCM02000142">
    <property type="protein sequence ID" value="NEU76932.1"/>
    <property type="molecule type" value="Genomic_DNA"/>
</dbReference>
<evidence type="ECO:0000313" key="3">
    <source>
        <dbReference type="Proteomes" id="UP000031549"/>
    </source>
</evidence>
<evidence type="ECO:0000256" key="1">
    <source>
        <dbReference type="SAM" id="MobiDB-lite"/>
    </source>
</evidence>
<dbReference type="AlphaFoldDB" id="A0A846HHW5"/>